<dbReference type="EMBL" id="MDYP01000032">
    <property type="protein sequence ID" value="OQE04526.1"/>
    <property type="molecule type" value="Genomic_DNA"/>
</dbReference>
<feature type="region of interest" description="Disordered" evidence="1">
    <location>
        <begin position="90"/>
        <end position="123"/>
    </location>
</feature>
<dbReference type="STRING" id="29845.A0A1V6RSC8"/>
<feature type="compositionally biased region" description="Basic and acidic residues" evidence="1">
    <location>
        <begin position="114"/>
        <end position="123"/>
    </location>
</feature>
<reference evidence="3" key="1">
    <citation type="journal article" date="2017" name="Nat. Microbiol.">
        <title>Global analysis of biosynthetic gene clusters reveals vast potential of secondary metabolite production in Penicillium species.</title>
        <authorList>
            <person name="Nielsen J.C."/>
            <person name="Grijseels S."/>
            <person name="Prigent S."/>
            <person name="Ji B."/>
            <person name="Dainat J."/>
            <person name="Nielsen K.F."/>
            <person name="Frisvad J.C."/>
            <person name="Workman M."/>
            <person name="Nielsen J."/>
        </authorList>
    </citation>
    <scope>NUCLEOTIDE SEQUENCE [LARGE SCALE GENOMIC DNA]</scope>
    <source>
        <strain evidence="3">IBT 29486</strain>
    </source>
</reference>
<evidence type="ECO:0000313" key="3">
    <source>
        <dbReference type="Proteomes" id="UP000191518"/>
    </source>
</evidence>
<dbReference type="Proteomes" id="UP000191518">
    <property type="component" value="Unassembled WGS sequence"/>
</dbReference>
<organism evidence="2 3">
    <name type="scientific">Penicillium vulpinum</name>
    <dbReference type="NCBI Taxonomy" id="29845"/>
    <lineage>
        <taxon>Eukaryota</taxon>
        <taxon>Fungi</taxon>
        <taxon>Dikarya</taxon>
        <taxon>Ascomycota</taxon>
        <taxon>Pezizomycotina</taxon>
        <taxon>Eurotiomycetes</taxon>
        <taxon>Eurotiomycetidae</taxon>
        <taxon>Eurotiales</taxon>
        <taxon>Aspergillaceae</taxon>
        <taxon>Penicillium</taxon>
    </lineage>
</organism>
<proteinExistence type="predicted"/>
<dbReference type="AlphaFoldDB" id="A0A1V6RSC8"/>
<sequence>MSSENTGGCIRCLRRQAQCVYSVSLPKGRPTIYKPKDIDGDPPSTPLLGLTPPPPAPLGATAGQSIVYSIKPACISGIPGLILDWDTPTRNAAEDQDTGSAGPVPVEPSPHVHGQSEHTDRRRSIISMTDSGASSSGAGPDVVIGQLSKLSFRLSALGRLADEFARPSRSSIQTWREQAPIDSKLVIDATAFASVALWVAHGSAGFNSFDSTRSSNNRPTPEPEMKTPGGILYYLFSASHFLLQIIRGQHLHVEDSALTPSMPTTPPSLVESNPFDNAIRHLCIGCYSSLINAYISVINILGHDVELSNHGEKAILGDIRLISIVQICSYLTERQNQAIGSYLFAESSTSVSPPHEDSGENSHEPVLQSSNIGFREDTRCLKMEVQERLLSLQQILTF</sequence>
<keyword evidence="3" id="KW-1185">Reference proteome</keyword>
<evidence type="ECO:0000256" key="1">
    <source>
        <dbReference type="SAM" id="MobiDB-lite"/>
    </source>
</evidence>
<comment type="caution">
    <text evidence="2">The sequence shown here is derived from an EMBL/GenBank/DDBJ whole genome shotgun (WGS) entry which is preliminary data.</text>
</comment>
<gene>
    <name evidence="2" type="ORF">PENVUL_c032G00306</name>
</gene>
<protein>
    <recommendedName>
        <fullName evidence="4">Zn(2)-C6 fungal-type domain-containing protein</fullName>
    </recommendedName>
</protein>
<name>A0A1V6RSC8_9EURO</name>
<evidence type="ECO:0008006" key="4">
    <source>
        <dbReference type="Google" id="ProtNLM"/>
    </source>
</evidence>
<accession>A0A1V6RSC8</accession>
<evidence type="ECO:0000313" key="2">
    <source>
        <dbReference type="EMBL" id="OQE04526.1"/>
    </source>
</evidence>